<name>A0AC60QYG9_IXOPE</name>
<reference evidence="1 2" key="1">
    <citation type="journal article" date="2020" name="Cell">
        <title>Large-Scale Comparative Analyses of Tick Genomes Elucidate Their Genetic Diversity and Vector Capacities.</title>
        <authorList>
            <consortium name="Tick Genome and Microbiome Consortium (TIGMIC)"/>
            <person name="Jia N."/>
            <person name="Wang J."/>
            <person name="Shi W."/>
            <person name="Du L."/>
            <person name="Sun Y."/>
            <person name="Zhan W."/>
            <person name="Jiang J.F."/>
            <person name="Wang Q."/>
            <person name="Zhang B."/>
            <person name="Ji P."/>
            <person name="Bell-Sakyi L."/>
            <person name="Cui X.M."/>
            <person name="Yuan T.T."/>
            <person name="Jiang B.G."/>
            <person name="Yang W.F."/>
            <person name="Lam T.T."/>
            <person name="Chang Q.C."/>
            <person name="Ding S.J."/>
            <person name="Wang X.J."/>
            <person name="Zhu J.G."/>
            <person name="Ruan X.D."/>
            <person name="Zhao L."/>
            <person name="Wei J.T."/>
            <person name="Ye R.Z."/>
            <person name="Que T.C."/>
            <person name="Du C.H."/>
            <person name="Zhou Y.H."/>
            <person name="Cheng J.X."/>
            <person name="Dai P.F."/>
            <person name="Guo W.B."/>
            <person name="Han X.H."/>
            <person name="Huang E.J."/>
            <person name="Li L.F."/>
            <person name="Wei W."/>
            <person name="Gao Y.C."/>
            <person name="Liu J.Z."/>
            <person name="Shao H.Z."/>
            <person name="Wang X."/>
            <person name="Wang C.C."/>
            <person name="Yang T.C."/>
            <person name="Huo Q.B."/>
            <person name="Li W."/>
            <person name="Chen H.Y."/>
            <person name="Chen S.E."/>
            <person name="Zhou L.G."/>
            <person name="Ni X.B."/>
            <person name="Tian J.H."/>
            <person name="Sheng Y."/>
            <person name="Liu T."/>
            <person name="Pan Y.S."/>
            <person name="Xia L.Y."/>
            <person name="Li J."/>
            <person name="Zhao F."/>
            <person name="Cao W.C."/>
        </authorList>
    </citation>
    <scope>NUCLEOTIDE SEQUENCE [LARGE SCALE GENOMIC DNA]</scope>
    <source>
        <strain evidence="1">Iper-2018</strain>
    </source>
</reference>
<gene>
    <name evidence="1" type="ORF">HPB47_013438</name>
</gene>
<evidence type="ECO:0000313" key="2">
    <source>
        <dbReference type="Proteomes" id="UP000805193"/>
    </source>
</evidence>
<organism evidence="1 2">
    <name type="scientific">Ixodes persulcatus</name>
    <name type="common">Taiga tick</name>
    <dbReference type="NCBI Taxonomy" id="34615"/>
    <lineage>
        <taxon>Eukaryota</taxon>
        <taxon>Metazoa</taxon>
        <taxon>Ecdysozoa</taxon>
        <taxon>Arthropoda</taxon>
        <taxon>Chelicerata</taxon>
        <taxon>Arachnida</taxon>
        <taxon>Acari</taxon>
        <taxon>Parasitiformes</taxon>
        <taxon>Ixodida</taxon>
        <taxon>Ixodoidea</taxon>
        <taxon>Ixodidae</taxon>
        <taxon>Ixodinae</taxon>
        <taxon>Ixodes</taxon>
    </lineage>
</organism>
<dbReference type="EMBL" id="JABSTQ010001554">
    <property type="protein sequence ID" value="KAG0444740.1"/>
    <property type="molecule type" value="Genomic_DNA"/>
</dbReference>
<proteinExistence type="predicted"/>
<feature type="non-terminal residue" evidence="1">
    <location>
        <position position="121"/>
    </location>
</feature>
<protein>
    <submittedName>
        <fullName evidence="1">Uncharacterized protein</fullName>
    </submittedName>
</protein>
<evidence type="ECO:0000313" key="1">
    <source>
        <dbReference type="EMBL" id="KAG0444740.1"/>
    </source>
</evidence>
<feature type="non-terminal residue" evidence="1">
    <location>
        <position position="1"/>
    </location>
</feature>
<comment type="caution">
    <text evidence="1">The sequence shown here is derived from an EMBL/GenBank/DDBJ whole genome shotgun (WGS) entry which is preliminary data.</text>
</comment>
<dbReference type="Proteomes" id="UP000805193">
    <property type="component" value="Unassembled WGS sequence"/>
</dbReference>
<keyword evidence="2" id="KW-1185">Reference proteome</keyword>
<accession>A0AC60QYG9</accession>
<sequence>VILVLTEMKTNISFTCLAINFKISRASTSPYFPNTLQVLSQIIKAPLPWPSRDEAINNLPRCFQNFANVRVVLDGTEIEIEKAACLACRIWKYSHSKERNAAKFLVGVSTAGLITFLSDGF</sequence>